<evidence type="ECO:0000259" key="2">
    <source>
        <dbReference type="Pfam" id="PF13860"/>
    </source>
</evidence>
<dbReference type="SUPFAM" id="SSF69318">
    <property type="entry name" value="Integrin alpha N-terminal domain"/>
    <property type="match status" value="1"/>
</dbReference>
<dbReference type="Gene3D" id="2.60.40.4070">
    <property type="match status" value="1"/>
</dbReference>
<dbReference type="AlphaFoldDB" id="A0A2U9P4V9"/>
<evidence type="ECO:0000313" key="4">
    <source>
        <dbReference type="Proteomes" id="UP000247634"/>
    </source>
</evidence>
<dbReference type="KEGG" id="sact:DMT42_18600"/>
<feature type="domain" description="FlgD/Vpr Ig-like" evidence="2">
    <location>
        <begin position="667"/>
        <end position="726"/>
    </location>
</feature>
<gene>
    <name evidence="3" type="ORF">DMT42_18600</name>
</gene>
<dbReference type="Pfam" id="PF13860">
    <property type="entry name" value="FlgD_ig"/>
    <property type="match status" value="1"/>
</dbReference>
<evidence type="ECO:0000256" key="1">
    <source>
        <dbReference type="ARBA" id="ARBA00022729"/>
    </source>
</evidence>
<sequence>MASADPGTYSEITIPATMQVTPRDGRLSTAGSSGFLHYVRATGMVWTGADGSTRTFPGTEPYGRMGYYGAASDVVAMPPVSGTGDVLLRNMATDETTKVTVPVGQRYDKTVGSTVLALGGKRPDGFTYSELHLLTGENGTTVDRRVTGFPDGAYFHGNPDAGVHGALLRVSVPEQPSVQFAWIDFETAEATPLPLGTVYANSAVTAFHLVTPQAGGVRLYEQGRFDAPVREVQVSLKDGARILGVVGDALVVGRYDATLGQRSDSASVWKVVAVPFDGSQERTLLARAAVDQVAVRPDGGVQIVGGQSAEDYGYQSITAGPDGSPYTRRVLRLPPVPMLVQRLTVDHGTVRTLEYGDGATYGYVRPLTADGPGYGDRSQVGGLNVPYHECSSIEPLCPELYATGDGRTVYRGMTRVGDQWRPEMYVVGKGGTFPGTPVETGLQDSYNDSADQSRIVGVSENLLLVAGTPVGGSKELRVVDIDSGRVVHKEPYRLGTIWGTTLWTSDGDRVTAEDARTGAALTSFRVGDACRQVIDLQSVGRWLYWRCYVTNTPYVSGVYDLQSKRNTPVPDSGQVHLGDGVLVESSPEELAVYGLQSGTAVRQWSAAGNVMSAFDPRTGDLAFHRPDQIVRVLRTGRPVAPLGSPYRYVSSVVDSDATPVPWRAEWWLSEPAASWKVEILDRATGRAVATRAGGAAVYSIATAWDGRDAAGALLPNGSYTWRLTAQPQDGQGSALVQSGTVRLTGGTAVWRDHVGGSSLPDGIGDLLTLNSSGGLTFQQGTGAGTFGWKVTAGGWPTSTVAVPFGDIDGDRCNDVLIRMPDGSLRGYKVPCGKAPAPTMPYVKIGTGYGQYNVLTSPGDLTGDGRPDLLARKSSTGDIHLFAAKSDGTLAWPRTIRSAWTAYTHVVGAGDLTGDGRGDVLARDKAGTLWRYDGLGNGLLKDRVQVFTKWGNGYNAIVGVGDVTADGRDDLVERDSAGNLFLNAGNGRGSFGARVQIGTGWQGYKGLF</sequence>
<organism evidence="3 4">
    <name type="scientific">Streptomyces actuosus</name>
    <dbReference type="NCBI Taxonomy" id="1885"/>
    <lineage>
        <taxon>Bacteria</taxon>
        <taxon>Bacillati</taxon>
        <taxon>Actinomycetota</taxon>
        <taxon>Actinomycetes</taxon>
        <taxon>Kitasatosporales</taxon>
        <taxon>Streptomycetaceae</taxon>
        <taxon>Streptomyces</taxon>
    </lineage>
</organism>
<evidence type="ECO:0000313" key="3">
    <source>
        <dbReference type="EMBL" id="AWT44125.1"/>
    </source>
</evidence>
<reference evidence="3 4" key="1">
    <citation type="submission" date="2018-06" db="EMBL/GenBank/DDBJ databases">
        <title>The complete genome sequence of a nosiheptide producer Streptomyces actuosus ATCC 25421: deducing the ability of producing a new class III lantibiotics.</title>
        <authorList>
            <person name="Liu W."/>
            <person name="Sun F."/>
            <person name="Hu Y."/>
        </authorList>
    </citation>
    <scope>NUCLEOTIDE SEQUENCE [LARGE SCALE GENOMIC DNA]</scope>
    <source>
        <strain evidence="3 4">ATCC 25421</strain>
    </source>
</reference>
<dbReference type="Pfam" id="PF13517">
    <property type="entry name" value="FG-GAP_3"/>
    <property type="match status" value="1"/>
</dbReference>
<dbReference type="EMBL" id="CP029788">
    <property type="protein sequence ID" value="AWT44125.1"/>
    <property type="molecule type" value="Genomic_DNA"/>
</dbReference>
<dbReference type="Gene3D" id="2.130.10.130">
    <property type="entry name" value="Integrin alpha, N-terminal"/>
    <property type="match status" value="1"/>
</dbReference>
<dbReference type="Proteomes" id="UP000247634">
    <property type="component" value="Chromosome"/>
</dbReference>
<proteinExistence type="predicted"/>
<dbReference type="PANTHER" id="PTHR44103:SF1">
    <property type="entry name" value="PROPROTEIN CONVERTASE P"/>
    <property type="match status" value="1"/>
</dbReference>
<accession>A0A2U9P4V9</accession>
<dbReference type="InterPro" id="IPR025965">
    <property type="entry name" value="FlgD/Vpr_Ig-like"/>
</dbReference>
<name>A0A2U9P4V9_STRAS</name>
<keyword evidence="4" id="KW-1185">Reference proteome</keyword>
<dbReference type="InterPro" id="IPR028994">
    <property type="entry name" value="Integrin_alpha_N"/>
</dbReference>
<dbReference type="PANTHER" id="PTHR44103">
    <property type="entry name" value="PROPROTEIN CONVERTASE P"/>
    <property type="match status" value="1"/>
</dbReference>
<keyword evidence="1" id="KW-0732">Signal</keyword>
<dbReference type="InterPro" id="IPR013517">
    <property type="entry name" value="FG-GAP"/>
</dbReference>
<protein>
    <recommendedName>
        <fullName evidence="2">FlgD/Vpr Ig-like domain-containing protein</fullName>
    </recommendedName>
</protein>
<dbReference type="OrthoDB" id="3275941at2"/>